<comment type="caution">
    <text evidence="2">The sequence shown here is derived from an EMBL/GenBank/DDBJ whole genome shotgun (WGS) entry which is preliminary data.</text>
</comment>
<protein>
    <submittedName>
        <fullName evidence="2">Uncharacterized protein</fullName>
    </submittedName>
</protein>
<evidence type="ECO:0000313" key="5">
    <source>
        <dbReference type="Proteomes" id="UP001242995"/>
    </source>
</evidence>
<evidence type="ECO:0000313" key="2">
    <source>
        <dbReference type="EMBL" id="MDP9907383.1"/>
    </source>
</evidence>
<dbReference type="Proteomes" id="UP001242995">
    <property type="component" value="Unassembled WGS sequence"/>
</dbReference>
<dbReference type="EMBL" id="JAUSRG010000020">
    <property type="protein sequence ID" value="MDP9907383.1"/>
    <property type="molecule type" value="Genomic_DNA"/>
</dbReference>
<evidence type="ECO:0000313" key="3">
    <source>
        <dbReference type="EMBL" id="MDQ0182854.1"/>
    </source>
</evidence>
<organism evidence="2 5">
    <name type="scientific">Arthrobacter bambusae</name>
    <dbReference type="NCBI Taxonomy" id="1338426"/>
    <lineage>
        <taxon>Bacteria</taxon>
        <taxon>Bacillati</taxon>
        <taxon>Actinomycetota</taxon>
        <taxon>Actinomycetes</taxon>
        <taxon>Micrococcales</taxon>
        <taxon>Micrococcaceae</taxon>
        <taxon>Arthrobacter</taxon>
    </lineage>
</organism>
<reference evidence="2 4" key="1">
    <citation type="submission" date="2023-07" db="EMBL/GenBank/DDBJ databases">
        <title>Sorghum-associated microbial communities from plants grown in Nebraska, USA.</title>
        <authorList>
            <person name="Schachtman D."/>
        </authorList>
    </citation>
    <scope>NUCLEOTIDE SEQUENCE</scope>
    <source>
        <strain evidence="2">DS1006</strain>
        <strain evidence="3 4">DS1016</strain>
    </source>
</reference>
<keyword evidence="4" id="KW-1185">Reference proteome</keyword>
<keyword evidence="1" id="KW-1133">Transmembrane helix</keyword>
<dbReference type="RefSeq" id="WP_059388008.1">
    <property type="nucleotide sequence ID" value="NZ_JAUSRG010000020.1"/>
</dbReference>
<evidence type="ECO:0000313" key="4">
    <source>
        <dbReference type="Proteomes" id="UP001230951"/>
    </source>
</evidence>
<proteinExistence type="predicted"/>
<gene>
    <name evidence="2" type="ORF">J2S90_004375</name>
    <name evidence="3" type="ORF">J2S93_004311</name>
</gene>
<dbReference type="EMBL" id="JAUSTF010000016">
    <property type="protein sequence ID" value="MDQ0182854.1"/>
    <property type="molecule type" value="Genomic_DNA"/>
</dbReference>
<sequence length="79" mass="8879">MLTTTALNASSTMATARTKIDEMIVRYDGWFLVVLAVLMVLAFAMLAAMAVWCLTQGRGRFTGNWSWSQWGVSVWVECR</sequence>
<dbReference type="AlphaFoldDB" id="A0AAW8DM67"/>
<evidence type="ECO:0000256" key="1">
    <source>
        <dbReference type="SAM" id="Phobius"/>
    </source>
</evidence>
<name>A0AAW8DM67_9MICC</name>
<accession>A0AAW8DM67</accession>
<keyword evidence="1" id="KW-0812">Transmembrane</keyword>
<keyword evidence="1" id="KW-0472">Membrane</keyword>
<dbReference type="Proteomes" id="UP001230951">
    <property type="component" value="Unassembled WGS sequence"/>
</dbReference>
<feature type="transmembrane region" description="Helical" evidence="1">
    <location>
        <begin position="30"/>
        <end position="54"/>
    </location>
</feature>